<dbReference type="InParanoid" id="I3EJJ3"/>
<dbReference type="Proteomes" id="UP000002872">
    <property type="component" value="Unassembled WGS sequence"/>
</dbReference>
<evidence type="ECO:0000313" key="2">
    <source>
        <dbReference type="EMBL" id="EIJ89390.1"/>
    </source>
</evidence>
<dbReference type="EMBL" id="GL870876">
    <property type="protein sequence ID" value="EIJ89390.1"/>
    <property type="molecule type" value="Genomic_DNA"/>
</dbReference>
<dbReference type="VEuPathDB" id="MicrosporidiaDB:NEQG_00160"/>
<protein>
    <submittedName>
        <fullName evidence="2">Uncharacterized protein</fullName>
    </submittedName>
</protein>
<dbReference type="AlphaFoldDB" id="I3EJJ3"/>
<dbReference type="PROSITE" id="PS51257">
    <property type="entry name" value="PROKAR_LIPOPROTEIN"/>
    <property type="match status" value="1"/>
</dbReference>
<sequence>MKSIKILLIIYLSCILIANGVIACDIEEEKSNKEKHSNNLAKLTLEVSLHCNTHIKRHEKNKKQRDSNALSFEKIDCDKESVLSDNVEIVSVTVLSAKDRKYYSMRAISAEEKNKKTHLMTKEELKNSIDSNLDNISMKEKKLIHMLNAISKLSPGLPKVNYSKDKKIITAIIKNMDVVVIKREELLYRDRDHLKITLQQVLNAAANEEKKHQYAIMNHMKIAVTISYPKEIQHNPIIVHALLEYYGNSLGGIFSLALNRFQLLIRQLFHLSINLKMH</sequence>
<gene>
    <name evidence="2" type="ORF">NEQG_00160</name>
</gene>
<dbReference type="OrthoDB" id="10615951at2759"/>
<keyword evidence="3" id="KW-1185">Reference proteome</keyword>
<keyword evidence="1" id="KW-0732">Signal</keyword>
<accession>I3EJJ3</accession>
<reference evidence="2" key="1">
    <citation type="submission" date="2011-01" db="EMBL/GenBank/DDBJ databases">
        <title>The Genome Sequence of Nematocida parisii strain ERTm3.</title>
        <authorList>
            <consortium name="The Broad Institute Genome Sequencing Platform"/>
            <consortium name="The Broad Institute Genome Sequencing Center for Infectious Disease"/>
            <person name="Cuomo C."/>
            <person name="Troemel E."/>
            <person name="Young S.K."/>
            <person name="Zeng Q."/>
            <person name="Gargeya S."/>
            <person name="Fitzgerald M."/>
            <person name="Haas B."/>
            <person name="Abouelleil A."/>
            <person name="Alvarado L."/>
            <person name="Arachchi H.M."/>
            <person name="Berlin A."/>
            <person name="Chapman S.B."/>
            <person name="Gearin G."/>
            <person name="Goldberg J."/>
            <person name="Griggs A."/>
            <person name="Gujja S."/>
            <person name="Hansen M."/>
            <person name="Heiman D."/>
            <person name="Howarth C."/>
            <person name="Larimer J."/>
            <person name="Lui A."/>
            <person name="MacDonald P.J.P."/>
            <person name="McCowen C."/>
            <person name="Montmayeur A."/>
            <person name="Murphy C."/>
            <person name="Neiman D."/>
            <person name="Pearson M."/>
            <person name="Priest M."/>
            <person name="Roberts A."/>
            <person name="Saif S."/>
            <person name="Shea T."/>
            <person name="Sisk P."/>
            <person name="Stolte C."/>
            <person name="Sykes S."/>
            <person name="Wortman J."/>
            <person name="Nusbaum C."/>
            <person name="Birren B."/>
        </authorList>
    </citation>
    <scope>NUCLEOTIDE SEQUENCE</scope>
    <source>
        <strain evidence="2">ERTm3</strain>
    </source>
</reference>
<feature type="signal peptide" evidence="1">
    <location>
        <begin position="1"/>
        <end position="23"/>
    </location>
</feature>
<dbReference type="HOGENOM" id="CLU_1001473_0_0_1"/>
<evidence type="ECO:0000313" key="3">
    <source>
        <dbReference type="Proteomes" id="UP000002872"/>
    </source>
</evidence>
<organism evidence="2 3">
    <name type="scientific">Nematocida parisii (strain ERTm3)</name>
    <name type="common">Nematode killer fungus</name>
    <dbReference type="NCBI Taxonomy" id="935791"/>
    <lineage>
        <taxon>Eukaryota</taxon>
        <taxon>Fungi</taxon>
        <taxon>Fungi incertae sedis</taxon>
        <taxon>Microsporidia</taxon>
        <taxon>Nematocida</taxon>
    </lineage>
</organism>
<proteinExistence type="predicted"/>
<feature type="chain" id="PRO_5003670608" evidence="1">
    <location>
        <begin position="24"/>
        <end position="278"/>
    </location>
</feature>
<name>I3EJJ3_NEMP3</name>
<evidence type="ECO:0000256" key="1">
    <source>
        <dbReference type="SAM" id="SignalP"/>
    </source>
</evidence>